<dbReference type="Pfam" id="PF00501">
    <property type="entry name" value="AMP-binding"/>
    <property type="match status" value="1"/>
</dbReference>
<dbReference type="PROSITE" id="PS00455">
    <property type="entry name" value="AMP_BINDING"/>
    <property type="match status" value="1"/>
</dbReference>
<reference evidence="4 5" key="1">
    <citation type="submission" date="2019-06" db="EMBL/GenBank/DDBJ databases">
        <title>Genome sequence of Litorilinea aerophila BAA-2444.</title>
        <authorList>
            <person name="Maclea K.S."/>
            <person name="Maurais E.G."/>
            <person name="Iannazzi L.C."/>
        </authorList>
    </citation>
    <scope>NUCLEOTIDE SEQUENCE [LARGE SCALE GENOMIC DNA]</scope>
    <source>
        <strain evidence="4 5">ATCC BAA-2444</strain>
    </source>
</reference>
<dbReference type="SUPFAM" id="SSF56801">
    <property type="entry name" value="Acetyl-CoA synthetase-like"/>
    <property type="match status" value="1"/>
</dbReference>
<accession>A0A540VFK4</accession>
<dbReference type="EMBL" id="VIGC01000019">
    <property type="protein sequence ID" value="TQE94903.1"/>
    <property type="molecule type" value="Genomic_DNA"/>
</dbReference>
<dbReference type="OrthoDB" id="9781737at2"/>
<keyword evidence="2" id="KW-0436">Ligase</keyword>
<dbReference type="Proteomes" id="UP000317371">
    <property type="component" value="Unassembled WGS sequence"/>
</dbReference>
<evidence type="ECO:0000256" key="1">
    <source>
        <dbReference type="ARBA" id="ARBA00006432"/>
    </source>
</evidence>
<dbReference type="GO" id="GO:0006631">
    <property type="term" value="P:fatty acid metabolic process"/>
    <property type="evidence" value="ECO:0007669"/>
    <property type="project" value="TreeGrafter"/>
</dbReference>
<comment type="caution">
    <text evidence="4">The sequence shown here is derived from an EMBL/GenBank/DDBJ whole genome shotgun (WGS) entry which is preliminary data.</text>
</comment>
<proteinExistence type="inferred from homology"/>
<dbReference type="InterPro" id="IPR020845">
    <property type="entry name" value="AMP-binding_CS"/>
</dbReference>
<dbReference type="Gene3D" id="3.40.50.12780">
    <property type="entry name" value="N-terminal domain of ligase-like"/>
    <property type="match status" value="1"/>
</dbReference>
<evidence type="ECO:0000313" key="5">
    <source>
        <dbReference type="Proteomes" id="UP000317371"/>
    </source>
</evidence>
<evidence type="ECO:0000256" key="2">
    <source>
        <dbReference type="ARBA" id="ARBA00022598"/>
    </source>
</evidence>
<dbReference type="InParanoid" id="A0A540VFK4"/>
<organism evidence="4 5">
    <name type="scientific">Litorilinea aerophila</name>
    <dbReference type="NCBI Taxonomy" id="1204385"/>
    <lineage>
        <taxon>Bacteria</taxon>
        <taxon>Bacillati</taxon>
        <taxon>Chloroflexota</taxon>
        <taxon>Caldilineae</taxon>
        <taxon>Caldilineales</taxon>
        <taxon>Caldilineaceae</taxon>
        <taxon>Litorilinea</taxon>
    </lineage>
</organism>
<feature type="domain" description="AMP-dependent synthetase/ligase" evidence="3">
    <location>
        <begin position="8"/>
        <end position="391"/>
    </location>
</feature>
<dbReference type="PANTHER" id="PTHR43201:SF5">
    <property type="entry name" value="MEDIUM-CHAIN ACYL-COA LIGASE ACSF2, MITOCHONDRIAL"/>
    <property type="match status" value="1"/>
</dbReference>
<dbReference type="InterPro" id="IPR000873">
    <property type="entry name" value="AMP-dep_synth/lig_dom"/>
</dbReference>
<sequence>MNLAELLSQQARHRPQAIALLDLTRGRLRQVRFAQLDEWGRRGASLLAREGLQAGDVILIFHPLGVELYAALAAVLRMGLVAMFVDPAQGTEHIARCCQLLPPKALLATPKAHLLRLTTPALRRIPVKFATGLGAPGAIPWRRWRSCAPSSWMAPCSPDTPALVTFTSGTTGQPKATVRTHGILLQQHLALERTLGLTPDDRVLTTLPLFVLSHLAAGASTLLPRVNLRSPGRVDGPGLVAQMERHRVTCLEGSPTLVDGVVRACEAQGRILPGLTRVFSGGAPVFPQLMARVQAVAPQATVTAVYGATEAEPIAAIHYHELDEDDIHQMQAGAGLLAGRPVPEICVRILPDRWGTPWGSLSPAEFEELTLPPGVPGEIVVSGRYVLTGYLHGQGDAETKIRVGETIWHRTGDAGYLDHEGRLWLLGRCAARVADARGVLYPLSVEAPAQAFPQVRRAALVAHAGQRLLALELDGPPTPTLLQQIHAQVGRDRIDKIWVLPRLPVDRRHNAKIDYGELRQLLIANQKTAAPS</sequence>
<dbReference type="AlphaFoldDB" id="A0A540VFK4"/>
<name>A0A540VFK4_9CHLR</name>
<comment type="similarity">
    <text evidence="1">Belongs to the ATP-dependent AMP-binding enzyme family.</text>
</comment>
<dbReference type="PANTHER" id="PTHR43201">
    <property type="entry name" value="ACYL-COA SYNTHETASE"/>
    <property type="match status" value="1"/>
</dbReference>
<dbReference type="RefSeq" id="WP_141610945.1">
    <property type="nucleotide sequence ID" value="NZ_VIGC02000019.1"/>
</dbReference>
<dbReference type="InterPro" id="IPR042099">
    <property type="entry name" value="ANL_N_sf"/>
</dbReference>
<evidence type="ECO:0000313" key="4">
    <source>
        <dbReference type="EMBL" id="TQE94903.1"/>
    </source>
</evidence>
<dbReference type="GO" id="GO:0031956">
    <property type="term" value="F:medium-chain fatty acid-CoA ligase activity"/>
    <property type="evidence" value="ECO:0007669"/>
    <property type="project" value="TreeGrafter"/>
</dbReference>
<evidence type="ECO:0000259" key="3">
    <source>
        <dbReference type="Pfam" id="PF00501"/>
    </source>
</evidence>
<gene>
    <name evidence="4" type="ORF">FKZ61_14935</name>
</gene>
<protein>
    <submittedName>
        <fullName evidence="4">AMP-binding protein</fullName>
    </submittedName>
</protein>
<keyword evidence="5" id="KW-1185">Reference proteome</keyword>